<keyword evidence="3" id="KW-1185">Reference proteome</keyword>
<protein>
    <recommendedName>
        <fullName evidence="4">Alpha/beta hydrolase</fullName>
    </recommendedName>
</protein>
<evidence type="ECO:0000313" key="3">
    <source>
        <dbReference type="Proteomes" id="UP000321577"/>
    </source>
</evidence>
<evidence type="ECO:0000256" key="1">
    <source>
        <dbReference type="SAM" id="SignalP"/>
    </source>
</evidence>
<organism evidence="2 3">
    <name type="scientific">Brevifollis gellanilyticus</name>
    <dbReference type="NCBI Taxonomy" id="748831"/>
    <lineage>
        <taxon>Bacteria</taxon>
        <taxon>Pseudomonadati</taxon>
        <taxon>Verrucomicrobiota</taxon>
        <taxon>Verrucomicrobiia</taxon>
        <taxon>Verrucomicrobiales</taxon>
        <taxon>Verrucomicrobiaceae</taxon>
    </lineage>
</organism>
<dbReference type="EMBL" id="BKAG01000029">
    <property type="protein sequence ID" value="GEP44401.1"/>
    <property type="molecule type" value="Genomic_DNA"/>
</dbReference>
<feature type="chain" id="PRO_5021969452" description="Alpha/beta hydrolase" evidence="1">
    <location>
        <begin position="31"/>
        <end position="347"/>
    </location>
</feature>
<dbReference type="AlphaFoldDB" id="A0A512MDF1"/>
<dbReference type="Gene3D" id="3.40.50.1820">
    <property type="entry name" value="alpha/beta hydrolase"/>
    <property type="match status" value="1"/>
</dbReference>
<dbReference type="InterPro" id="IPR029058">
    <property type="entry name" value="AB_hydrolase_fold"/>
</dbReference>
<dbReference type="NCBIfam" id="NF047580">
    <property type="entry name" value="BPSS1187_fam"/>
    <property type="match status" value="1"/>
</dbReference>
<evidence type="ECO:0008006" key="4">
    <source>
        <dbReference type="Google" id="ProtNLM"/>
    </source>
</evidence>
<evidence type="ECO:0000313" key="2">
    <source>
        <dbReference type="EMBL" id="GEP44401.1"/>
    </source>
</evidence>
<dbReference type="SUPFAM" id="SSF53474">
    <property type="entry name" value="alpha/beta-Hydrolases"/>
    <property type="match status" value="1"/>
</dbReference>
<keyword evidence="1" id="KW-0732">Signal</keyword>
<dbReference type="InterPro" id="IPR058180">
    <property type="entry name" value="BPSS1187-like"/>
</dbReference>
<comment type="caution">
    <text evidence="2">The sequence shown here is derived from an EMBL/GenBank/DDBJ whole genome shotgun (WGS) entry which is preliminary data.</text>
</comment>
<dbReference type="Proteomes" id="UP000321577">
    <property type="component" value="Unassembled WGS sequence"/>
</dbReference>
<reference evidence="2 3" key="1">
    <citation type="submission" date="2019-07" db="EMBL/GenBank/DDBJ databases">
        <title>Whole genome shotgun sequence of Brevifollis gellanilyticus NBRC 108608.</title>
        <authorList>
            <person name="Hosoyama A."/>
            <person name="Uohara A."/>
            <person name="Ohji S."/>
            <person name="Ichikawa N."/>
        </authorList>
    </citation>
    <scope>NUCLEOTIDE SEQUENCE [LARGE SCALE GENOMIC DNA]</scope>
    <source>
        <strain evidence="2 3">NBRC 108608</strain>
    </source>
</reference>
<accession>A0A512MDF1</accession>
<name>A0A512MDF1_9BACT</name>
<proteinExistence type="predicted"/>
<gene>
    <name evidence="2" type="ORF">BGE01nite_36920</name>
</gene>
<sequence>MASMLTPSFSRYLVRLAWVGCLALSSSAWAQEVEKQTQQALDGLVIRPSATESAIKNFDDPHWVYVNRDIVVKQDPKLPKDRHELLLWIPGTRPPNLPEAEPGKVRRGASHEFCKLAATLGYHVIALSYPNTISASSCNKESEPAAFEEFRMAVIEGGDTKHIKVSKTDCIENRLIKLLKLLVERRAREEWAQFLNEDGSIKWERIAVAGQSQGGGHAALIGIHHQVTRVLSFGAPRDFSVTLQGPAAWYQKESATPKSRFFAFNHEQDRQGCTPAQLLENLRALKLDAFGPVVKVEDSKPPYGNSRMLMTNYPGEKVDSLTAHATMLSPKNRELFEPVWRYMLLHE</sequence>
<feature type="signal peptide" evidence="1">
    <location>
        <begin position="1"/>
        <end position="30"/>
    </location>
</feature>